<keyword evidence="2" id="KW-0808">Transferase</keyword>
<dbReference type="AlphaFoldDB" id="A0A4R3NQL9"/>
<dbReference type="SUPFAM" id="SSF52833">
    <property type="entry name" value="Thioredoxin-like"/>
    <property type="match status" value="1"/>
</dbReference>
<organism evidence="2 3">
    <name type="scientific">Martelella mediterranea</name>
    <dbReference type="NCBI Taxonomy" id="293089"/>
    <lineage>
        <taxon>Bacteria</taxon>
        <taxon>Pseudomonadati</taxon>
        <taxon>Pseudomonadota</taxon>
        <taxon>Alphaproteobacteria</taxon>
        <taxon>Hyphomicrobiales</taxon>
        <taxon>Aurantimonadaceae</taxon>
        <taxon>Martelella</taxon>
    </lineage>
</organism>
<dbReference type="Pfam" id="PF13409">
    <property type="entry name" value="GST_N_2"/>
    <property type="match status" value="1"/>
</dbReference>
<keyword evidence="3" id="KW-1185">Reference proteome</keyword>
<dbReference type="GO" id="GO:0005737">
    <property type="term" value="C:cytoplasm"/>
    <property type="evidence" value="ECO:0007669"/>
    <property type="project" value="TreeGrafter"/>
</dbReference>
<dbReference type="CDD" id="cd03049">
    <property type="entry name" value="GST_N_3"/>
    <property type="match status" value="1"/>
</dbReference>
<evidence type="ECO:0000259" key="1">
    <source>
        <dbReference type="PROSITE" id="PS50404"/>
    </source>
</evidence>
<dbReference type="InterPro" id="IPR036249">
    <property type="entry name" value="Thioredoxin-like_sf"/>
</dbReference>
<dbReference type="PROSITE" id="PS50404">
    <property type="entry name" value="GST_NTER"/>
    <property type="match status" value="1"/>
</dbReference>
<sequence>MKLYCAPVSPFSAKVRMAARYAGATIDEIFTDTTQNPDELLIANPLGKIPTLVTDDGEVLYDSRVIMHYLDSLDEDKRLYPRNPEKRIRAERFEALCDGIMEAAVLVIYEKRYRTPETWHQPWVDRQWGKVMRGLDWIDANPPAFGKRLNAGHFALASLLAYLMLRFPGAWEQHRVRLTRFPATFDEHFPAFSELRPKA</sequence>
<accession>A0A4R3NQL9</accession>
<dbReference type="InterPro" id="IPR004045">
    <property type="entry name" value="Glutathione_S-Trfase_N"/>
</dbReference>
<dbReference type="InterPro" id="IPR036282">
    <property type="entry name" value="Glutathione-S-Trfase_C_sf"/>
</dbReference>
<dbReference type="SUPFAM" id="SSF47616">
    <property type="entry name" value="GST C-terminal domain-like"/>
    <property type="match status" value="1"/>
</dbReference>
<dbReference type="Gene3D" id="3.40.30.10">
    <property type="entry name" value="Glutaredoxin"/>
    <property type="match status" value="1"/>
</dbReference>
<evidence type="ECO:0000313" key="3">
    <source>
        <dbReference type="Proteomes" id="UP000295097"/>
    </source>
</evidence>
<dbReference type="Pfam" id="PF13410">
    <property type="entry name" value="GST_C_2"/>
    <property type="match status" value="1"/>
</dbReference>
<dbReference type="EMBL" id="SMAR01000020">
    <property type="protein sequence ID" value="TCT37138.1"/>
    <property type="molecule type" value="Genomic_DNA"/>
</dbReference>
<gene>
    <name evidence="2" type="ORF">EDC90_102029</name>
</gene>
<dbReference type="CDD" id="cd03205">
    <property type="entry name" value="GST_C_6"/>
    <property type="match status" value="1"/>
</dbReference>
<dbReference type="Gene3D" id="1.20.1050.10">
    <property type="match status" value="1"/>
</dbReference>
<dbReference type="RefSeq" id="WP_132312300.1">
    <property type="nucleotide sequence ID" value="NZ_SMAR01000020.1"/>
</dbReference>
<dbReference type="InterPro" id="IPR050983">
    <property type="entry name" value="GST_Omega/HSP26"/>
</dbReference>
<evidence type="ECO:0000313" key="2">
    <source>
        <dbReference type="EMBL" id="TCT37138.1"/>
    </source>
</evidence>
<feature type="domain" description="GST N-terminal" evidence="1">
    <location>
        <begin position="1"/>
        <end position="78"/>
    </location>
</feature>
<name>A0A4R3NQL9_9HYPH</name>
<dbReference type="OrthoDB" id="9795329at2"/>
<dbReference type="Proteomes" id="UP000295097">
    <property type="component" value="Unassembled WGS sequence"/>
</dbReference>
<protein>
    <submittedName>
        <fullName evidence="2">Glutathione S-transferase</fullName>
    </submittedName>
</protein>
<dbReference type="PANTHER" id="PTHR43968:SF6">
    <property type="entry name" value="GLUTATHIONE S-TRANSFERASE OMEGA"/>
    <property type="match status" value="1"/>
</dbReference>
<proteinExistence type="predicted"/>
<comment type="caution">
    <text evidence="2">The sequence shown here is derived from an EMBL/GenBank/DDBJ whole genome shotgun (WGS) entry which is preliminary data.</text>
</comment>
<dbReference type="GO" id="GO:0016740">
    <property type="term" value="F:transferase activity"/>
    <property type="evidence" value="ECO:0007669"/>
    <property type="project" value="UniProtKB-KW"/>
</dbReference>
<reference evidence="2 3" key="1">
    <citation type="submission" date="2019-03" db="EMBL/GenBank/DDBJ databases">
        <title>Freshwater and sediment microbial communities from various areas in North America, analyzing microbe dynamics in response to fracking.</title>
        <authorList>
            <person name="Lamendella R."/>
        </authorList>
    </citation>
    <scope>NUCLEOTIDE SEQUENCE [LARGE SCALE GENOMIC DNA]</scope>
    <source>
        <strain evidence="2 3">175.2</strain>
    </source>
</reference>
<dbReference type="PANTHER" id="PTHR43968">
    <property type="match status" value="1"/>
</dbReference>